<feature type="region of interest" description="Disordered" evidence="1">
    <location>
        <begin position="187"/>
        <end position="268"/>
    </location>
</feature>
<reference evidence="2" key="1">
    <citation type="submission" date="2021-03" db="EMBL/GenBank/DDBJ databases">
        <title>Draft genome sequence of rust myrtle Austropuccinia psidii MF-1, a brazilian biotype.</title>
        <authorList>
            <person name="Quecine M.C."/>
            <person name="Pachon D.M.R."/>
            <person name="Bonatelli M.L."/>
            <person name="Correr F.H."/>
            <person name="Franceschini L.M."/>
            <person name="Leite T.F."/>
            <person name="Margarido G.R.A."/>
            <person name="Almeida C.A."/>
            <person name="Ferrarezi J.A."/>
            <person name="Labate C.A."/>
        </authorList>
    </citation>
    <scope>NUCLEOTIDE SEQUENCE</scope>
    <source>
        <strain evidence="2">MF-1</strain>
    </source>
</reference>
<protein>
    <submittedName>
        <fullName evidence="2">Uncharacterized protein</fullName>
    </submittedName>
</protein>
<organism evidence="2 3">
    <name type="scientific">Austropuccinia psidii MF-1</name>
    <dbReference type="NCBI Taxonomy" id="1389203"/>
    <lineage>
        <taxon>Eukaryota</taxon>
        <taxon>Fungi</taxon>
        <taxon>Dikarya</taxon>
        <taxon>Basidiomycota</taxon>
        <taxon>Pucciniomycotina</taxon>
        <taxon>Pucciniomycetes</taxon>
        <taxon>Pucciniales</taxon>
        <taxon>Sphaerophragmiaceae</taxon>
        <taxon>Austropuccinia</taxon>
    </lineage>
</organism>
<proteinExistence type="predicted"/>
<keyword evidence="3" id="KW-1185">Reference proteome</keyword>
<evidence type="ECO:0000313" key="3">
    <source>
        <dbReference type="Proteomes" id="UP000765509"/>
    </source>
</evidence>
<dbReference type="EMBL" id="AVOT02010723">
    <property type="protein sequence ID" value="MBW0490706.1"/>
    <property type="molecule type" value="Genomic_DNA"/>
</dbReference>
<evidence type="ECO:0000256" key="1">
    <source>
        <dbReference type="SAM" id="MobiDB-lite"/>
    </source>
</evidence>
<evidence type="ECO:0000313" key="2">
    <source>
        <dbReference type="EMBL" id="MBW0490706.1"/>
    </source>
</evidence>
<accession>A0A9Q3H492</accession>
<comment type="caution">
    <text evidence="2">The sequence shown here is derived from an EMBL/GenBank/DDBJ whole genome shotgun (WGS) entry which is preliminary data.</text>
</comment>
<gene>
    <name evidence="2" type="ORF">O181_030421</name>
</gene>
<feature type="compositionally biased region" description="Basic and acidic residues" evidence="1">
    <location>
        <begin position="1"/>
        <end position="23"/>
    </location>
</feature>
<feature type="region of interest" description="Disordered" evidence="1">
    <location>
        <begin position="316"/>
        <end position="335"/>
    </location>
</feature>
<name>A0A9Q3H492_9BASI</name>
<sequence length="351" mass="39073">MPPVHLRDLGIPRKQPEDIEGLSRTRKPGRGHLGHSGGWQDIEGNHTHSAIKFTIQQKPQTRGLEDMDQVLQLHQILKDPFQCSIDNKRFNLVSSWAELGASFQKIYLKEIDFKDLMVITKGWNCTRKRTAEPDRAYPDSFRLTRSIPNQLSSGFTTFRNQQISDQESLFSTIAGSFQEKTRIQGQKQDLFQPNAERVRPNDPEAVGLGDRRARSQAVLTPTARAPLDRTQEVPQPRAHLERGPSFEGVAPSRKKRRGPRKSSSLSGVVGGFPVISRTTFKGPGTGGPTLAQSNQSEPSLLAIMLKMTHIIANIQEASSSEGSRPPAFKTPSMKAPECFDGTQTIKVRSFI</sequence>
<dbReference type="Proteomes" id="UP000765509">
    <property type="component" value="Unassembled WGS sequence"/>
</dbReference>
<feature type="compositionally biased region" description="Basic residues" evidence="1">
    <location>
        <begin position="24"/>
        <end position="33"/>
    </location>
</feature>
<feature type="region of interest" description="Disordered" evidence="1">
    <location>
        <begin position="1"/>
        <end position="41"/>
    </location>
</feature>
<dbReference type="AlphaFoldDB" id="A0A9Q3H492"/>